<evidence type="ECO:0000256" key="5">
    <source>
        <dbReference type="ARBA" id="ARBA00022911"/>
    </source>
</evidence>
<dbReference type="PANTHER" id="PTHR48022:SF34">
    <property type="entry name" value="MAJOR FACILITATOR SUPERFAMILY (MFS) PROFILE DOMAIN-CONTAINING PROTEIN-RELATED"/>
    <property type="match status" value="1"/>
</dbReference>
<reference evidence="11 12" key="1">
    <citation type="journal article" date="2018" name="Sci. Rep.">
        <title>Characterisation of pathogen-specific regions and novel effector candidates in Fusarium oxysporum f. sp. cepae.</title>
        <authorList>
            <person name="Armitage A.D."/>
            <person name="Taylor A."/>
            <person name="Sobczyk M.K."/>
            <person name="Baxter L."/>
            <person name="Greenfield B.P."/>
            <person name="Bates H.J."/>
            <person name="Wilson F."/>
            <person name="Jackson A.C."/>
            <person name="Ott S."/>
            <person name="Harrison R.J."/>
            <person name="Clarkson J.P."/>
        </authorList>
    </citation>
    <scope>NUCLEOTIDE SEQUENCE [LARGE SCALE GENOMIC DNA]</scope>
    <source>
        <strain evidence="11 12">Fo_A28</strain>
    </source>
</reference>
<evidence type="ECO:0000259" key="10">
    <source>
        <dbReference type="PROSITE" id="PS50850"/>
    </source>
</evidence>
<dbReference type="VEuPathDB" id="FungiDB:HZS61_010724"/>
<sequence length="427" mass="46480">MYGYDSAFIGGTLSLPSFQRTYGLDTASDSAKANLSSNIVSTFQGGAFFGCASSFLVAERFGRRPTLILAAIIFSIGAALQMIGRLDCLYVGRALTGWGVGSSAMILPIYVSECSPALIRGRLVGTFEVMLQAALVCGFWVNYGVNKNISPEGNMQWHIPVAVQFVPAGLLVIFMIPMIESPRWLVSKGKLQDARKNLSWVRNLPQDHAYIDREMSMIEVAIEHEVSSTGQRGNWRQIFSELFQPGSIGFTGTSVGLLATGIFGIAKMAATMLYAAFLVDKLGRRPLLLIGGIGSGIAMFYLAGYSKVSGSFEHIPPLNAGAKTAVAMVYIYALFYGMSWNGIPWLFTITYGTFLFFGACTVFAIIFAWLFIPETKGVQLEDMDLLFGPDVPILASRARDNYLQGIAARALDERDGGKMKATEIEQV</sequence>
<accession>A0A420RG19</accession>
<keyword evidence="4 9" id="KW-0812">Transmembrane</keyword>
<dbReference type="InterPro" id="IPR036259">
    <property type="entry name" value="MFS_trans_sf"/>
</dbReference>
<evidence type="ECO:0000256" key="2">
    <source>
        <dbReference type="ARBA" id="ARBA00010992"/>
    </source>
</evidence>
<dbReference type="EMBL" id="MRCY01000019">
    <property type="protein sequence ID" value="RKL15976.1"/>
    <property type="molecule type" value="Genomic_DNA"/>
</dbReference>
<dbReference type="PANTHER" id="PTHR48022">
    <property type="entry name" value="PLASTIDIC GLUCOSE TRANSPORTER 4"/>
    <property type="match status" value="1"/>
</dbReference>
<dbReference type="InterPro" id="IPR003663">
    <property type="entry name" value="Sugar/inositol_transpt"/>
</dbReference>
<keyword evidence="7 9" id="KW-0472">Membrane</keyword>
<dbReference type="InterPro" id="IPR050360">
    <property type="entry name" value="MFS_Sugar_Transporters"/>
</dbReference>
<dbReference type="VEuPathDB" id="FungiDB:FOIG_10426"/>
<dbReference type="AlphaFoldDB" id="A0A420RG19"/>
<comment type="caution">
    <text evidence="11">The sequence shown here is derived from an EMBL/GenBank/DDBJ whole genome shotgun (WGS) entry which is preliminary data.</text>
</comment>
<dbReference type="VEuPathDB" id="FungiDB:FOXG_13187"/>
<dbReference type="PRINTS" id="PR00171">
    <property type="entry name" value="SUGRTRNSPORT"/>
</dbReference>
<dbReference type="VEuPathDB" id="FungiDB:FOC4_g10005766"/>
<dbReference type="GO" id="GO:0005351">
    <property type="term" value="F:carbohydrate:proton symporter activity"/>
    <property type="evidence" value="ECO:0007669"/>
    <property type="project" value="TreeGrafter"/>
</dbReference>
<evidence type="ECO:0000256" key="9">
    <source>
        <dbReference type="SAM" id="Phobius"/>
    </source>
</evidence>
<gene>
    <name evidence="11" type="ORF">BFJ68_g5225</name>
</gene>
<feature type="transmembrane region" description="Helical" evidence="9">
    <location>
        <begin position="65"/>
        <end position="84"/>
    </location>
</feature>
<dbReference type="InterPro" id="IPR005829">
    <property type="entry name" value="Sugar_transporter_CS"/>
</dbReference>
<evidence type="ECO:0000256" key="8">
    <source>
        <dbReference type="ARBA" id="ARBA00043213"/>
    </source>
</evidence>
<dbReference type="Proteomes" id="UP000285860">
    <property type="component" value="Unassembled WGS sequence"/>
</dbReference>
<dbReference type="PROSITE" id="PS00216">
    <property type="entry name" value="SUGAR_TRANSPORT_1"/>
    <property type="match status" value="2"/>
</dbReference>
<keyword evidence="6 9" id="KW-1133">Transmembrane helix</keyword>
<feature type="transmembrane region" description="Helical" evidence="9">
    <location>
        <begin position="325"/>
        <end position="343"/>
    </location>
</feature>
<proteinExistence type="inferred from homology"/>
<dbReference type="GO" id="GO:0016020">
    <property type="term" value="C:membrane"/>
    <property type="evidence" value="ECO:0007669"/>
    <property type="project" value="UniProtKB-SubCell"/>
</dbReference>
<feature type="domain" description="Major facilitator superfamily (MFS) profile" evidence="10">
    <location>
        <begin position="1"/>
        <end position="427"/>
    </location>
</feature>
<evidence type="ECO:0000313" key="12">
    <source>
        <dbReference type="Proteomes" id="UP000285860"/>
    </source>
</evidence>
<dbReference type="VEuPathDB" id="FungiDB:FOC1_g10004324"/>
<organism evidence="11 12">
    <name type="scientific">Fusarium oxysporum</name>
    <name type="common">Fusarium vascular wilt</name>
    <dbReference type="NCBI Taxonomy" id="5507"/>
    <lineage>
        <taxon>Eukaryota</taxon>
        <taxon>Fungi</taxon>
        <taxon>Dikarya</taxon>
        <taxon>Ascomycota</taxon>
        <taxon>Pezizomycotina</taxon>
        <taxon>Sordariomycetes</taxon>
        <taxon>Hypocreomycetidae</taxon>
        <taxon>Hypocreales</taxon>
        <taxon>Nectriaceae</taxon>
        <taxon>Fusarium</taxon>
        <taxon>Fusarium oxysporum species complex</taxon>
    </lineage>
</organism>
<feature type="transmembrane region" description="Helical" evidence="9">
    <location>
        <begin position="39"/>
        <end position="58"/>
    </location>
</feature>
<keyword evidence="3" id="KW-0813">Transport</keyword>
<evidence type="ECO:0000256" key="7">
    <source>
        <dbReference type="ARBA" id="ARBA00023136"/>
    </source>
</evidence>
<dbReference type="Gene3D" id="1.20.1250.20">
    <property type="entry name" value="MFS general substrate transporter like domains"/>
    <property type="match status" value="3"/>
</dbReference>
<evidence type="ECO:0000256" key="6">
    <source>
        <dbReference type="ARBA" id="ARBA00022989"/>
    </source>
</evidence>
<dbReference type="InterPro" id="IPR005828">
    <property type="entry name" value="MFS_sugar_transport-like"/>
</dbReference>
<comment type="subcellular location">
    <subcellularLocation>
        <location evidence="1">Membrane</location>
        <topology evidence="1">Multi-pass membrane protein</topology>
    </subcellularLocation>
</comment>
<name>A0A420RG19_FUSOX</name>
<feature type="transmembrane region" description="Helical" evidence="9">
    <location>
        <begin position="123"/>
        <end position="145"/>
    </location>
</feature>
<protein>
    <recommendedName>
        <fullName evidence="8">Quinate transporter</fullName>
    </recommendedName>
</protein>
<feature type="transmembrane region" description="Helical" evidence="9">
    <location>
        <begin position="90"/>
        <end position="111"/>
    </location>
</feature>
<feature type="transmembrane region" description="Helical" evidence="9">
    <location>
        <begin position="349"/>
        <end position="372"/>
    </location>
</feature>
<evidence type="ECO:0000256" key="3">
    <source>
        <dbReference type="ARBA" id="ARBA00022448"/>
    </source>
</evidence>
<dbReference type="PROSITE" id="PS50850">
    <property type="entry name" value="MFS"/>
    <property type="match status" value="1"/>
</dbReference>
<evidence type="ECO:0000256" key="1">
    <source>
        <dbReference type="ARBA" id="ARBA00004141"/>
    </source>
</evidence>
<dbReference type="VEuPathDB" id="FungiDB:FOMG_09725"/>
<dbReference type="Pfam" id="PF00083">
    <property type="entry name" value="Sugar_tr"/>
    <property type="match status" value="3"/>
</dbReference>
<feature type="transmembrane region" description="Helical" evidence="9">
    <location>
        <begin position="286"/>
        <end position="304"/>
    </location>
</feature>
<evidence type="ECO:0000313" key="11">
    <source>
        <dbReference type="EMBL" id="RKL15976.1"/>
    </source>
</evidence>
<dbReference type="VEuPathDB" id="FungiDB:FOZG_15601"/>
<dbReference type="SUPFAM" id="SSF103473">
    <property type="entry name" value="MFS general substrate transporter"/>
    <property type="match status" value="1"/>
</dbReference>
<feature type="transmembrane region" description="Helical" evidence="9">
    <location>
        <begin position="157"/>
        <end position="179"/>
    </location>
</feature>
<evidence type="ECO:0000256" key="4">
    <source>
        <dbReference type="ARBA" id="ARBA00022692"/>
    </source>
</evidence>
<dbReference type="InterPro" id="IPR020846">
    <property type="entry name" value="MFS_dom"/>
</dbReference>
<comment type="similarity">
    <text evidence="2">Belongs to the major facilitator superfamily. Sugar transporter (TC 2.A.1.1) family.</text>
</comment>
<keyword evidence="5" id="KW-0672">Quinate metabolism</keyword>